<keyword evidence="2" id="KW-1185">Reference proteome</keyword>
<dbReference type="Proteomes" id="UP001054945">
    <property type="component" value="Unassembled WGS sequence"/>
</dbReference>
<gene>
    <name evidence="1" type="ORF">CEXT_511971</name>
</gene>
<evidence type="ECO:0000313" key="2">
    <source>
        <dbReference type="Proteomes" id="UP001054945"/>
    </source>
</evidence>
<organism evidence="1 2">
    <name type="scientific">Caerostris extrusa</name>
    <name type="common">Bark spider</name>
    <name type="synonym">Caerostris bankana</name>
    <dbReference type="NCBI Taxonomy" id="172846"/>
    <lineage>
        <taxon>Eukaryota</taxon>
        <taxon>Metazoa</taxon>
        <taxon>Ecdysozoa</taxon>
        <taxon>Arthropoda</taxon>
        <taxon>Chelicerata</taxon>
        <taxon>Arachnida</taxon>
        <taxon>Araneae</taxon>
        <taxon>Araneomorphae</taxon>
        <taxon>Entelegynae</taxon>
        <taxon>Araneoidea</taxon>
        <taxon>Araneidae</taxon>
        <taxon>Caerostris</taxon>
    </lineage>
</organism>
<name>A0AAV4RDX9_CAEEX</name>
<sequence>MGKWLHTVSYIMVYDIMDHHKSQDRHNITNHLAETKADVKYIYRMILIVSSQLCLQRIHLKDNANDPLLKTYRLKTVTSGTVSVSYFAMRTLKQLPMREESSFSEASPILLLKLLHV</sequence>
<dbReference type="EMBL" id="BPLR01007596">
    <property type="protein sequence ID" value="GIY18273.1"/>
    <property type="molecule type" value="Genomic_DNA"/>
</dbReference>
<dbReference type="AlphaFoldDB" id="A0AAV4RDX9"/>
<protein>
    <submittedName>
        <fullName evidence="1">Uncharacterized protein</fullName>
    </submittedName>
</protein>
<proteinExistence type="predicted"/>
<comment type="caution">
    <text evidence="1">The sequence shown here is derived from an EMBL/GenBank/DDBJ whole genome shotgun (WGS) entry which is preliminary data.</text>
</comment>
<evidence type="ECO:0000313" key="1">
    <source>
        <dbReference type="EMBL" id="GIY18273.1"/>
    </source>
</evidence>
<accession>A0AAV4RDX9</accession>
<reference evidence="1 2" key="1">
    <citation type="submission" date="2021-06" db="EMBL/GenBank/DDBJ databases">
        <title>Caerostris extrusa draft genome.</title>
        <authorList>
            <person name="Kono N."/>
            <person name="Arakawa K."/>
        </authorList>
    </citation>
    <scope>NUCLEOTIDE SEQUENCE [LARGE SCALE GENOMIC DNA]</scope>
</reference>